<comment type="caution">
    <text evidence="1">The sequence shown here is derived from an EMBL/GenBank/DDBJ whole genome shotgun (WGS) entry which is preliminary data.</text>
</comment>
<dbReference type="EMBL" id="CAJVQC010039551">
    <property type="protein sequence ID" value="CAG8768776.1"/>
    <property type="molecule type" value="Genomic_DNA"/>
</dbReference>
<organism evidence="1 2">
    <name type="scientific">Racocetra persica</name>
    <dbReference type="NCBI Taxonomy" id="160502"/>
    <lineage>
        <taxon>Eukaryota</taxon>
        <taxon>Fungi</taxon>
        <taxon>Fungi incertae sedis</taxon>
        <taxon>Mucoromycota</taxon>
        <taxon>Glomeromycotina</taxon>
        <taxon>Glomeromycetes</taxon>
        <taxon>Diversisporales</taxon>
        <taxon>Gigasporaceae</taxon>
        <taxon>Racocetra</taxon>
    </lineage>
</organism>
<protein>
    <submittedName>
        <fullName evidence="1">1909_t:CDS:1</fullName>
    </submittedName>
</protein>
<evidence type="ECO:0000313" key="1">
    <source>
        <dbReference type="EMBL" id="CAG8768776.1"/>
    </source>
</evidence>
<gene>
    <name evidence="1" type="ORF">RPERSI_LOCUS16140</name>
</gene>
<dbReference type="Proteomes" id="UP000789920">
    <property type="component" value="Unassembled WGS sequence"/>
</dbReference>
<evidence type="ECO:0000313" key="2">
    <source>
        <dbReference type="Proteomes" id="UP000789920"/>
    </source>
</evidence>
<sequence>DFEAISTECGKFEPANCTLNDVDYSTPLTSLTCKDIDTFSFGNSGCILEDKLMSNAFNCSYEIVVTTALLNNNNPSIDPAYLSSNEEM</sequence>
<feature type="non-terminal residue" evidence="1">
    <location>
        <position position="1"/>
    </location>
</feature>
<name>A0ACA9QY57_9GLOM</name>
<keyword evidence="2" id="KW-1185">Reference proteome</keyword>
<reference evidence="1" key="1">
    <citation type="submission" date="2021-06" db="EMBL/GenBank/DDBJ databases">
        <authorList>
            <person name="Kallberg Y."/>
            <person name="Tangrot J."/>
            <person name="Rosling A."/>
        </authorList>
    </citation>
    <scope>NUCLEOTIDE SEQUENCE</scope>
    <source>
        <strain evidence="1">MA461A</strain>
    </source>
</reference>
<proteinExistence type="predicted"/>
<feature type="non-terminal residue" evidence="1">
    <location>
        <position position="88"/>
    </location>
</feature>
<accession>A0ACA9QY57</accession>